<gene>
    <name evidence="1" type="ORF">ACFQJ7_02635</name>
</gene>
<accession>A0ABD5X1L3</accession>
<dbReference type="Proteomes" id="UP001596414">
    <property type="component" value="Unassembled WGS sequence"/>
</dbReference>
<evidence type="ECO:0000313" key="2">
    <source>
        <dbReference type="Proteomes" id="UP001596414"/>
    </source>
</evidence>
<proteinExistence type="predicted"/>
<dbReference type="RefSeq" id="WP_267638291.1">
    <property type="nucleotide sequence ID" value="NZ_JAODIY010000013.1"/>
</dbReference>
<dbReference type="EMBL" id="JBHSZQ010000002">
    <property type="protein sequence ID" value="MFC7124936.1"/>
    <property type="molecule type" value="Genomic_DNA"/>
</dbReference>
<reference evidence="1 2" key="1">
    <citation type="journal article" date="2014" name="Int. J. Syst. Evol. Microbiol.">
        <title>Complete genome sequence of Corynebacterium casei LMG S-19264T (=DSM 44701T), isolated from a smear-ripened cheese.</title>
        <authorList>
            <consortium name="US DOE Joint Genome Institute (JGI-PGF)"/>
            <person name="Walter F."/>
            <person name="Albersmeier A."/>
            <person name="Kalinowski J."/>
            <person name="Ruckert C."/>
        </authorList>
    </citation>
    <scope>NUCLEOTIDE SEQUENCE [LARGE SCALE GENOMIC DNA]</scope>
    <source>
        <strain evidence="1 2">CGMCC 4.7215</strain>
    </source>
</reference>
<protein>
    <submittedName>
        <fullName evidence="1">DUF5802 family protein</fullName>
    </submittedName>
</protein>
<name>A0ABD5X1L3_9EURY</name>
<dbReference type="InterPro" id="IPR043825">
    <property type="entry name" value="DUF5802"/>
</dbReference>
<evidence type="ECO:0000313" key="1">
    <source>
        <dbReference type="EMBL" id="MFC7124936.1"/>
    </source>
</evidence>
<sequence>MFEQFSSGYYLGRLYVEPSSDETAKMCREQHEHVNEQLYADDEGIARLDVPLVMKIGSTHFAVEGSDGVPADTLAVPEGLLDRQTVKNPPTWSEVLLAKAEHASRLLGMATVGHDQQSEGGAYQ</sequence>
<comment type="caution">
    <text evidence="1">The sequence shown here is derived from an EMBL/GenBank/DDBJ whole genome shotgun (WGS) entry which is preliminary data.</text>
</comment>
<organism evidence="1 2">
    <name type="scientific">Halovenus rubra</name>
    <dbReference type="NCBI Taxonomy" id="869890"/>
    <lineage>
        <taxon>Archaea</taxon>
        <taxon>Methanobacteriati</taxon>
        <taxon>Methanobacteriota</taxon>
        <taxon>Stenosarchaea group</taxon>
        <taxon>Halobacteria</taxon>
        <taxon>Halobacteriales</taxon>
        <taxon>Haloarculaceae</taxon>
        <taxon>Halovenus</taxon>
    </lineage>
</organism>
<dbReference type="Pfam" id="PF19118">
    <property type="entry name" value="DUF5802"/>
    <property type="match status" value="1"/>
</dbReference>
<dbReference type="AlphaFoldDB" id="A0ABD5X1L3"/>